<dbReference type="OrthoDB" id="1643178at2"/>
<feature type="compositionally biased region" description="Low complexity" evidence="1">
    <location>
        <begin position="42"/>
        <end position="59"/>
    </location>
</feature>
<dbReference type="Proteomes" id="UP000198666">
    <property type="component" value="Unassembled WGS sequence"/>
</dbReference>
<feature type="region of interest" description="Disordered" evidence="1">
    <location>
        <begin position="1"/>
        <end position="75"/>
    </location>
</feature>
<dbReference type="SUPFAM" id="SSF81995">
    <property type="entry name" value="beta-sandwich domain of Sec23/24"/>
    <property type="match status" value="1"/>
</dbReference>
<accession>A0A1G6I7C5</accession>
<dbReference type="Pfam" id="PF09671">
    <property type="entry name" value="Spore_GerQ"/>
    <property type="match status" value="1"/>
</dbReference>
<dbReference type="RefSeq" id="WP_093725060.1">
    <property type="nucleotide sequence ID" value="NZ_FMZB01000001.1"/>
</dbReference>
<evidence type="ECO:0000313" key="2">
    <source>
        <dbReference type="EMBL" id="SDC02437.1"/>
    </source>
</evidence>
<evidence type="ECO:0000256" key="1">
    <source>
        <dbReference type="SAM" id="MobiDB-lite"/>
    </source>
</evidence>
<dbReference type="PIRSF" id="PIRSF038931">
    <property type="entry name" value="GerQ"/>
    <property type="match status" value="1"/>
</dbReference>
<evidence type="ECO:0000313" key="3">
    <source>
        <dbReference type="Proteomes" id="UP000198666"/>
    </source>
</evidence>
<proteinExistence type="predicted"/>
<dbReference type="NCBIfam" id="TIGR02728">
    <property type="entry name" value="spore_gerQ"/>
    <property type="match status" value="1"/>
</dbReference>
<feature type="compositionally biased region" description="Polar residues" evidence="1">
    <location>
        <begin position="1"/>
        <end position="25"/>
    </location>
</feature>
<reference evidence="3" key="1">
    <citation type="submission" date="2016-10" db="EMBL/GenBank/DDBJ databases">
        <authorList>
            <person name="Varghese N."/>
            <person name="Submissions S."/>
        </authorList>
    </citation>
    <scope>NUCLEOTIDE SEQUENCE [LARGE SCALE GENOMIC DNA]</scope>
    <source>
        <strain evidence="3">DSM 21620</strain>
    </source>
</reference>
<dbReference type="AlphaFoldDB" id="A0A1G6I7C5"/>
<protein>
    <submittedName>
        <fullName evidence="2">Spore germination protein Q</fullName>
    </submittedName>
</protein>
<dbReference type="InterPro" id="IPR014099">
    <property type="entry name" value="Spore_coat_GerQ"/>
</dbReference>
<dbReference type="EMBL" id="FMZB01000001">
    <property type="protein sequence ID" value="SDC02437.1"/>
    <property type="molecule type" value="Genomic_DNA"/>
</dbReference>
<name>A0A1G6I7C5_9BACI</name>
<organism evidence="2 3">
    <name type="scientific">Terribacillus halophilus</name>
    <dbReference type="NCBI Taxonomy" id="361279"/>
    <lineage>
        <taxon>Bacteria</taxon>
        <taxon>Bacillati</taxon>
        <taxon>Bacillota</taxon>
        <taxon>Bacilli</taxon>
        <taxon>Bacillales</taxon>
        <taxon>Bacillaceae</taxon>
        <taxon>Terribacillus</taxon>
    </lineage>
</organism>
<feature type="compositionally biased region" description="Gly residues" evidence="1">
    <location>
        <begin position="60"/>
        <end position="71"/>
    </location>
</feature>
<dbReference type="STRING" id="361279.SAMN05421663_101181"/>
<gene>
    <name evidence="2" type="ORF">SAMN05421663_101181</name>
</gene>
<keyword evidence="3" id="KW-1185">Reference proteome</keyword>
<sequence length="166" mass="18945">MKMSKNPNQENQNPTPSTPQYQEQGQPYAYPQVPNYSYPNRQQNQPFYPQQQQQVPSQVQGGGFPGGGAGPGLPTEQSYIENILRLNRGKLATVYMTFENNDRWNAKIFKGTVEAAGRDHLILRDPENNRRYLLLMVYLDYVTFDEPLNYNYPIGNPGGLATYPPR</sequence>